<protein>
    <submittedName>
        <fullName evidence="1">Uncharacterized protein</fullName>
    </submittedName>
</protein>
<evidence type="ECO:0000313" key="2">
    <source>
        <dbReference type="Proteomes" id="UP000696280"/>
    </source>
</evidence>
<sequence>MTTKQQGHAYKAEDSQVKETAQQKLYNTFYKKEGLQEALQVKQVVILARSAEENYAAKAAKYLLQNRRLAGFDSSPCMLAWWWLCSPRLNMYMHMEQTSKTDTN</sequence>
<dbReference type="EMBL" id="CAJVRL010000092">
    <property type="protein sequence ID" value="CAG8959656.1"/>
    <property type="molecule type" value="Genomic_DNA"/>
</dbReference>
<dbReference type="AlphaFoldDB" id="A0A9N9L6X1"/>
<organism evidence="1 2">
    <name type="scientific">Hymenoscyphus fraxineus</name>
    <dbReference type="NCBI Taxonomy" id="746836"/>
    <lineage>
        <taxon>Eukaryota</taxon>
        <taxon>Fungi</taxon>
        <taxon>Dikarya</taxon>
        <taxon>Ascomycota</taxon>
        <taxon>Pezizomycotina</taxon>
        <taxon>Leotiomycetes</taxon>
        <taxon>Helotiales</taxon>
        <taxon>Helotiaceae</taxon>
        <taxon>Hymenoscyphus</taxon>
    </lineage>
</organism>
<name>A0A9N9L6X1_9HELO</name>
<gene>
    <name evidence="1" type="ORF">HYFRA_00001559</name>
</gene>
<comment type="caution">
    <text evidence="1">The sequence shown here is derived from an EMBL/GenBank/DDBJ whole genome shotgun (WGS) entry which is preliminary data.</text>
</comment>
<dbReference type="Proteomes" id="UP000696280">
    <property type="component" value="Unassembled WGS sequence"/>
</dbReference>
<keyword evidence="2" id="KW-1185">Reference proteome</keyword>
<evidence type="ECO:0000313" key="1">
    <source>
        <dbReference type="EMBL" id="CAG8959656.1"/>
    </source>
</evidence>
<accession>A0A9N9L6X1</accession>
<proteinExistence type="predicted"/>
<reference evidence="1" key="1">
    <citation type="submission" date="2021-07" db="EMBL/GenBank/DDBJ databases">
        <authorList>
            <person name="Durling M."/>
        </authorList>
    </citation>
    <scope>NUCLEOTIDE SEQUENCE</scope>
</reference>